<feature type="chain" id="PRO_5046462953" evidence="2">
    <location>
        <begin position="26"/>
        <end position="255"/>
    </location>
</feature>
<feature type="transmembrane region" description="Helical" evidence="1">
    <location>
        <begin position="53"/>
        <end position="72"/>
    </location>
</feature>
<feature type="transmembrane region" description="Helical" evidence="1">
    <location>
        <begin position="202"/>
        <end position="221"/>
    </location>
</feature>
<reference evidence="3 4" key="1">
    <citation type="submission" date="2020-10" db="EMBL/GenBank/DDBJ databases">
        <title>Identification of Nocardia species via Next-generation sequencing and recognition of intraspecies genetic diversity.</title>
        <authorList>
            <person name="Li P."/>
            <person name="Li P."/>
            <person name="Lu B."/>
        </authorList>
    </citation>
    <scope>NUCLEOTIDE SEQUENCE [LARGE SCALE GENOMIC DNA]</scope>
    <source>
        <strain evidence="3 4">BJ06-0143</strain>
    </source>
</reference>
<evidence type="ECO:0000256" key="2">
    <source>
        <dbReference type="SAM" id="SignalP"/>
    </source>
</evidence>
<accession>A0ABS0D607</accession>
<feature type="transmembrane region" description="Helical" evidence="1">
    <location>
        <begin position="108"/>
        <end position="127"/>
    </location>
</feature>
<evidence type="ECO:0000313" key="3">
    <source>
        <dbReference type="EMBL" id="MBF6353919.1"/>
    </source>
</evidence>
<dbReference type="EMBL" id="JADLQN010000001">
    <property type="protein sequence ID" value="MBF6353919.1"/>
    <property type="molecule type" value="Genomic_DNA"/>
</dbReference>
<feature type="transmembrane region" description="Helical" evidence="1">
    <location>
        <begin position="177"/>
        <end position="195"/>
    </location>
</feature>
<keyword evidence="1" id="KW-0812">Transmembrane</keyword>
<keyword evidence="4" id="KW-1185">Reference proteome</keyword>
<protein>
    <submittedName>
        <fullName evidence="3">MFS transporter</fullName>
    </submittedName>
</protein>
<evidence type="ECO:0000313" key="4">
    <source>
        <dbReference type="Proteomes" id="UP000707731"/>
    </source>
</evidence>
<sequence length="255" mass="26698">MSPRMRVTPPLAWATLLAAIAQALAPVVAGLSGGASPAESTTDLSITPAGYAFSIWGVIYALSIATTACVVWKRSTGTDRPDHLLTDLLVAFLGASAWIAGAAAEVPWITPIILTVMTIALIDAVRLTARSCDESAPGWLTGLVRATVGLYASWASAAVFQNWAAEIGGSFGDPADLWWQLAILILGACFGIAITARYGGTLPLYPLGQIWALVGILVTGWGETTAVVVVCVLGIVGVIVAWWIARSREPRALQE</sequence>
<organism evidence="3 4">
    <name type="scientific">Nocardia higoensis</name>
    <dbReference type="NCBI Taxonomy" id="228599"/>
    <lineage>
        <taxon>Bacteria</taxon>
        <taxon>Bacillati</taxon>
        <taxon>Actinomycetota</taxon>
        <taxon>Actinomycetes</taxon>
        <taxon>Mycobacteriales</taxon>
        <taxon>Nocardiaceae</taxon>
        <taxon>Nocardia</taxon>
    </lineage>
</organism>
<name>A0ABS0D607_9NOCA</name>
<feature type="transmembrane region" description="Helical" evidence="1">
    <location>
        <begin position="227"/>
        <end position="245"/>
    </location>
</feature>
<proteinExistence type="predicted"/>
<keyword evidence="2" id="KW-0732">Signal</keyword>
<feature type="transmembrane region" description="Helical" evidence="1">
    <location>
        <begin position="139"/>
        <end position="157"/>
    </location>
</feature>
<keyword evidence="1" id="KW-0472">Membrane</keyword>
<gene>
    <name evidence="3" type="ORF">IU449_05030</name>
</gene>
<comment type="caution">
    <text evidence="3">The sequence shown here is derived from an EMBL/GenBank/DDBJ whole genome shotgun (WGS) entry which is preliminary data.</text>
</comment>
<evidence type="ECO:0000256" key="1">
    <source>
        <dbReference type="SAM" id="Phobius"/>
    </source>
</evidence>
<dbReference type="RefSeq" id="WP_195000758.1">
    <property type="nucleotide sequence ID" value="NZ_JADLQN010000001.1"/>
</dbReference>
<feature type="transmembrane region" description="Helical" evidence="1">
    <location>
        <begin position="84"/>
        <end position="102"/>
    </location>
</feature>
<dbReference type="Proteomes" id="UP000707731">
    <property type="component" value="Unassembled WGS sequence"/>
</dbReference>
<feature type="signal peptide" evidence="2">
    <location>
        <begin position="1"/>
        <end position="25"/>
    </location>
</feature>
<keyword evidence="1" id="KW-1133">Transmembrane helix</keyword>